<dbReference type="Proteomes" id="UP000176881">
    <property type="component" value="Unassembled WGS sequence"/>
</dbReference>
<proteinExistence type="predicted"/>
<organism evidence="1 2">
    <name type="scientific">Candidatus Taylorbacteria bacterium RIFCSPLOWO2_12_FULL_47_20</name>
    <dbReference type="NCBI Taxonomy" id="1802335"/>
    <lineage>
        <taxon>Bacteria</taxon>
        <taxon>Candidatus Tayloriibacteriota</taxon>
    </lineage>
</organism>
<protein>
    <recommendedName>
        <fullName evidence="3">PA14 domain-containing protein</fullName>
    </recommendedName>
</protein>
<evidence type="ECO:0000313" key="1">
    <source>
        <dbReference type="EMBL" id="OHA45028.1"/>
    </source>
</evidence>
<name>A0A1G2P9M3_9BACT</name>
<sequence length="505" mass="55651">MRMKIVCLITLILLVGVRLFGETNYVRCKIIRGDPTSHDPLLATWWLTWSNANPGMRYYMYYTPAGPAGPWMGFGSVSSGKSVFDASRVFGVRVESGELVPLGRDEVVFGMLEDGGIYGSGAIPFFMVGLVSASYRQYNSTVTPGPMNSNNFISTNGLAGVLVNLSGTSDGYAQARILNPKYQSYSAETNAFHGMINVPGGACWFLYVKCDDGCAIYLDGDPVHNTTEQNQSWENDAALTFIGKLSSGFHQILLVYVNRIYAGYPDKDGVTLYILGQWDGSTDPVVGPDDIFWYVNPDVDFVYKLVAPENGTTVWTVSPNLQIVGNNDDRQELYVRPLRQSANYDADWVQVEWTDPCSYLRNRNRLDVSILKPSRLQVLGNATGYTVFGGTTYLADTNVCRVVDQFGQTWRDTCLYSSDSVILPPSPESGYMLLPDIENGSVVSGLLYDWVGIHSIVAIFTVRQNRTVRVHKLGGEYGAPVADEASVYYHSTGAGNTIVRATYSP</sequence>
<evidence type="ECO:0008006" key="3">
    <source>
        <dbReference type="Google" id="ProtNLM"/>
    </source>
</evidence>
<accession>A0A1G2P9M3</accession>
<gene>
    <name evidence="1" type="ORF">A3G59_00380</name>
</gene>
<comment type="caution">
    <text evidence="1">The sequence shown here is derived from an EMBL/GenBank/DDBJ whole genome shotgun (WGS) entry which is preliminary data.</text>
</comment>
<dbReference type="STRING" id="1802335.A3G59_00380"/>
<dbReference type="EMBL" id="MHSN01000013">
    <property type="protein sequence ID" value="OHA45028.1"/>
    <property type="molecule type" value="Genomic_DNA"/>
</dbReference>
<evidence type="ECO:0000313" key="2">
    <source>
        <dbReference type="Proteomes" id="UP000176881"/>
    </source>
</evidence>
<reference evidence="1 2" key="1">
    <citation type="journal article" date="2016" name="Nat. Commun.">
        <title>Thousands of microbial genomes shed light on interconnected biogeochemical processes in an aquifer system.</title>
        <authorList>
            <person name="Anantharaman K."/>
            <person name="Brown C.T."/>
            <person name="Hug L.A."/>
            <person name="Sharon I."/>
            <person name="Castelle C.J."/>
            <person name="Probst A.J."/>
            <person name="Thomas B.C."/>
            <person name="Singh A."/>
            <person name="Wilkins M.J."/>
            <person name="Karaoz U."/>
            <person name="Brodie E.L."/>
            <person name="Williams K.H."/>
            <person name="Hubbard S.S."/>
            <person name="Banfield J.F."/>
        </authorList>
    </citation>
    <scope>NUCLEOTIDE SEQUENCE [LARGE SCALE GENOMIC DNA]</scope>
</reference>
<dbReference type="AlphaFoldDB" id="A0A1G2P9M3"/>